<gene>
    <name evidence="2" type="ORF">ENJ10_04935</name>
</gene>
<dbReference type="InterPro" id="IPR015927">
    <property type="entry name" value="Peptidase_S24_S26A/B/C"/>
</dbReference>
<dbReference type="Gene3D" id="2.10.109.10">
    <property type="entry name" value="Umud Fragment, subunit A"/>
    <property type="match status" value="1"/>
</dbReference>
<dbReference type="InterPro" id="IPR036286">
    <property type="entry name" value="LexA/Signal_pep-like_sf"/>
</dbReference>
<organism evidence="2">
    <name type="scientific">Caldithrix abyssi</name>
    <dbReference type="NCBI Taxonomy" id="187145"/>
    <lineage>
        <taxon>Bacteria</taxon>
        <taxon>Pseudomonadati</taxon>
        <taxon>Calditrichota</taxon>
        <taxon>Calditrichia</taxon>
        <taxon>Calditrichales</taxon>
        <taxon>Calditrichaceae</taxon>
        <taxon>Caldithrix</taxon>
    </lineage>
</organism>
<evidence type="ECO:0000259" key="1">
    <source>
        <dbReference type="Pfam" id="PF00717"/>
    </source>
</evidence>
<dbReference type="EMBL" id="DRLD01000132">
    <property type="protein sequence ID" value="HED10010.1"/>
    <property type="molecule type" value="Genomic_DNA"/>
</dbReference>
<dbReference type="SUPFAM" id="SSF51306">
    <property type="entry name" value="LexA/Signal peptidase"/>
    <property type="match status" value="1"/>
</dbReference>
<protein>
    <recommendedName>
        <fullName evidence="1">Peptidase S24/S26A/S26B/S26C domain-containing protein</fullName>
    </recommendedName>
</protein>
<feature type="domain" description="Peptidase S24/S26A/S26B/S26C" evidence="1">
    <location>
        <begin position="38"/>
        <end position="135"/>
    </location>
</feature>
<comment type="caution">
    <text evidence="2">The sequence shown here is derived from an EMBL/GenBank/DDBJ whole genome shotgun (WGS) entry which is preliminary data.</text>
</comment>
<reference evidence="2" key="1">
    <citation type="journal article" date="2020" name="mSystems">
        <title>Genome- and Community-Level Interaction Insights into Carbon Utilization and Element Cycling Functions of Hydrothermarchaeota in Hydrothermal Sediment.</title>
        <authorList>
            <person name="Zhou Z."/>
            <person name="Liu Y."/>
            <person name="Xu W."/>
            <person name="Pan J."/>
            <person name="Luo Z.H."/>
            <person name="Li M."/>
        </authorList>
    </citation>
    <scope>NUCLEOTIDE SEQUENCE [LARGE SCALE GENOMIC DNA]</scope>
    <source>
        <strain evidence="2">HyVt-456</strain>
    </source>
</reference>
<proteinExistence type="predicted"/>
<name>A0A7V1LL90_CALAY</name>
<accession>A0A7V1LL90</accession>
<evidence type="ECO:0000313" key="2">
    <source>
        <dbReference type="EMBL" id="HED10010.1"/>
    </source>
</evidence>
<sequence>MKLKEPKKTPGKHQFYNIPLLGEVKLQKDDFTYREYDIGEVIANFSENKARDITVRAADNGLKEQGIFEGDYLTVRQREKLKDGDIVVVQLGYKIYVRKAYFQKNHIRLETSHINSAPLIVEKQTPDFTVLGKVVTVIREL</sequence>
<dbReference type="Pfam" id="PF00717">
    <property type="entry name" value="Peptidase_S24"/>
    <property type="match status" value="1"/>
</dbReference>
<dbReference type="AlphaFoldDB" id="A0A7V1LL90"/>
<dbReference type="Proteomes" id="UP000886005">
    <property type="component" value="Unassembled WGS sequence"/>
</dbReference>